<feature type="domain" description="Histidine kinase" evidence="11">
    <location>
        <begin position="248"/>
        <end position="454"/>
    </location>
</feature>
<dbReference type="EMBL" id="JBHMQV010000007">
    <property type="protein sequence ID" value="MFC0843592.1"/>
    <property type="molecule type" value="Genomic_DNA"/>
</dbReference>
<dbReference type="InterPro" id="IPR003660">
    <property type="entry name" value="HAMP_dom"/>
</dbReference>
<keyword evidence="8" id="KW-1133">Transmembrane helix</keyword>
<name>A0ABV6TCT3_9ACTN</name>
<dbReference type="InterPro" id="IPR036097">
    <property type="entry name" value="HisK_dim/P_sf"/>
</dbReference>
<dbReference type="SMART" id="SM00387">
    <property type="entry name" value="HATPase_c"/>
    <property type="match status" value="1"/>
</dbReference>
<keyword evidence="9" id="KW-0902">Two-component regulatory system</keyword>
<comment type="caution">
    <text evidence="13">The sequence shown here is derived from an EMBL/GenBank/DDBJ whole genome shotgun (WGS) entry which is preliminary data.</text>
</comment>
<dbReference type="PROSITE" id="PS50109">
    <property type="entry name" value="HIS_KIN"/>
    <property type="match status" value="1"/>
</dbReference>
<evidence type="ECO:0000256" key="9">
    <source>
        <dbReference type="ARBA" id="ARBA00023012"/>
    </source>
</evidence>
<dbReference type="InterPro" id="IPR036890">
    <property type="entry name" value="HATPase_C_sf"/>
</dbReference>
<dbReference type="CDD" id="cd00075">
    <property type="entry name" value="HATPase"/>
    <property type="match status" value="1"/>
</dbReference>
<evidence type="ECO:0000256" key="7">
    <source>
        <dbReference type="ARBA" id="ARBA00022777"/>
    </source>
</evidence>
<dbReference type="GO" id="GO:0016301">
    <property type="term" value="F:kinase activity"/>
    <property type="evidence" value="ECO:0007669"/>
    <property type="project" value="UniProtKB-KW"/>
</dbReference>
<dbReference type="EC" id="2.7.13.3" evidence="3"/>
<comment type="subcellular location">
    <subcellularLocation>
        <location evidence="2">Cell membrane</location>
    </subcellularLocation>
</comment>
<evidence type="ECO:0000259" key="11">
    <source>
        <dbReference type="PROSITE" id="PS50109"/>
    </source>
</evidence>
<dbReference type="InterPro" id="IPR050428">
    <property type="entry name" value="TCS_sensor_his_kinase"/>
</dbReference>
<keyword evidence="14" id="KW-1185">Reference proteome</keyword>
<dbReference type="PANTHER" id="PTHR45436:SF5">
    <property type="entry name" value="SENSOR HISTIDINE KINASE TRCS"/>
    <property type="match status" value="1"/>
</dbReference>
<dbReference type="Pfam" id="PF00512">
    <property type="entry name" value="HisKA"/>
    <property type="match status" value="1"/>
</dbReference>
<evidence type="ECO:0000256" key="4">
    <source>
        <dbReference type="ARBA" id="ARBA00022553"/>
    </source>
</evidence>
<protein>
    <recommendedName>
        <fullName evidence="3">histidine kinase</fullName>
        <ecNumber evidence="3">2.7.13.3</ecNumber>
    </recommendedName>
</protein>
<evidence type="ECO:0000259" key="12">
    <source>
        <dbReference type="PROSITE" id="PS50885"/>
    </source>
</evidence>
<proteinExistence type="predicted"/>
<evidence type="ECO:0000256" key="6">
    <source>
        <dbReference type="ARBA" id="ARBA00022692"/>
    </source>
</evidence>
<keyword evidence="4" id="KW-0597">Phosphoprotein</keyword>
<evidence type="ECO:0000256" key="8">
    <source>
        <dbReference type="ARBA" id="ARBA00022989"/>
    </source>
</evidence>
<dbReference type="SUPFAM" id="SSF47384">
    <property type="entry name" value="Homodimeric domain of signal transducing histidine kinase"/>
    <property type="match status" value="1"/>
</dbReference>
<evidence type="ECO:0000256" key="1">
    <source>
        <dbReference type="ARBA" id="ARBA00000085"/>
    </source>
</evidence>
<evidence type="ECO:0000256" key="5">
    <source>
        <dbReference type="ARBA" id="ARBA00022679"/>
    </source>
</evidence>
<dbReference type="InterPro" id="IPR003661">
    <property type="entry name" value="HisK_dim/P_dom"/>
</dbReference>
<dbReference type="Pfam" id="PF02518">
    <property type="entry name" value="HATPase_c"/>
    <property type="match status" value="1"/>
</dbReference>
<evidence type="ECO:0000256" key="3">
    <source>
        <dbReference type="ARBA" id="ARBA00012438"/>
    </source>
</evidence>
<dbReference type="CDD" id="cd00082">
    <property type="entry name" value="HisKA"/>
    <property type="match status" value="1"/>
</dbReference>
<dbReference type="InterPro" id="IPR005467">
    <property type="entry name" value="His_kinase_dom"/>
</dbReference>
<keyword evidence="5" id="KW-0808">Transferase</keyword>
<dbReference type="Gene3D" id="3.30.565.10">
    <property type="entry name" value="Histidine kinase-like ATPase, C-terminal domain"/>
    <property type="match status" value="1"/>
</dbReference>
<dbReference type="InterPro" id="IPR003594">
    <property type="entry name" value="HATPase_dom"/>
</dbReference>
<accession>A0ABV6TCT3</accession>
<keyword evidence="6" id="KW-0812">Transmembrane</keyword>
<dbReference type="PROSITE" id="PS50885">
    <property type="entry name" value="HAMP"/>
    <property type="match status" value="1"/>
</dbReference>
<dbReference type="Gene3D" id="1.10.287.130">
    <property type="match status" value="1"/>
</dbReference>
<dbReference type="Proteomes" id="UP001589887">
    <property type="component" value="Unassembled WGS sequence"/>
</dbReference>
<dbReference type="PANTHER" id="PTHR45436">
    <property type="entry name" value="SENSOR HISTIDINE KINASE YKOH"/>
    <property type="match status" value="1"/>
</dbReference>
<evidence type="ECO:0000256" key="10">
    <source>
        <dbReference type="ARBA" id="ARBA00023136"/>
    </source>
</evidence>
<dbReference type="SUPFAM" id="SSF55874">
    <property type="entry name" value="ATPase domain of HSP90 chaperone/DNA topoisomerase II/histidine kinase"/>
    <property type="match status" value="1"/>
</dbReference>
<keyword evidence="7 13" id="KW-0418">Kinase</keyword>
<comment type="catalytic activity">
    <reaction evidence="1">
        <text>ATP + protein L-histidine = ADP + protein N-phospho-L-histidine.</text>
        <dbReference type="EC" id="2.7.13.3"/>
    </reaction>
</comment>
<dbReference type="SMART" id="SM00388">
    <property type="entry name" value="HisKA"/>
    <property type="match status" value="1"/>
</dbReference>
<dbReference type="PRINTS" id="PR00344">
    <property type="entry name" value="BCTRLSENSOR"/>
</dbReference>
<dbReference type="RefSeq" id="WP_394317336.1">
    <property type="nucleotide sequence ID" value="NZ_JBHMQV010000007.1"/>
</dbReference>
<evidence type="ECO:0000256" key="2">
    <source>
        <dbReference type="ARBA" id="ARBA00004236"/>
    </source>
</evidence>
<keyword evidence="10" id="KW-0472">Membrane</keyword>
<organism evidence="13 14">
    <name type="scientific">Streptomyces noboritoensis</name>
    <dbReference type="NCBI Taxonomy" id="67337"/>
    <lineage>
        <taxon>Bacteria</taxon>
        <taxon>Bacillati</taxon>
        <taxon>Actinomycetota</taxon>
        <taxon>Actinomycetes</taxon>
        <taxon>Kitasatosporales</taxon>
        <taxon>Streptomycetaceae</taxon>
        <taxon>Streptomyces</taxon>
    </lineage>
</organism>
<evidence type="ECO:0000313" key="14">
    <source>
        <dbReference type="Proteomes" id="UP001589887"/>
    </source>
</evidence>
<feature type="domain" description="HAMP" evidence="12">
    <location>
        <begin position="187"/>
        <end position="240"/>
    </location>
</feature>
<dbReference type="InterPro" id="IPR004358">
    <property type="entry name" value="Sig_transdc_His_kin-like_C"/>
</dbReference>
<sequence>MTLHPRGWRPRTLRGRLSLVACAAAALLMVVLTVGFNAVVRQRLQQQADDHLYTRAAAIAATVDTTGATARVVEVPNDDALDADVWIYAGPVRLEAPPGTVPGGRLDRAADALAADGGRHCATAEAPEPVRLCVQPVTGSGSAPAAVVTARGLAPYRSTADTVLYASLALDAAMLACTYVLTRLAVGRALRPVRTMTEQATAWSTHACDDRFGHARRPAELARLGSSLDALLDRIRAGLRHEQQLTRELSHELRNPLARIIAEVDWWQSRPRSAAETQRVCAAVEDAAHGMRTICDTLLDDARSSSGADRGAADVRSTLIRLTGRLSPPQPIDVRVTQVAGDLTAGVPQALLERTVSPLLDNALRHARSRVRLSACRQDGSIRIEVSDDGPGVPPSFAPELFHPGRRADPDDGHGGAGLGLPLARRLARSVDGDVRHDEGHCPGARFVVTLPAG</sequence>
<evidence type="ECO:0000313" key="13">
    <source>
        <dbReference type="EMBL" id="MFC0843592.1"/>
    </source>
</evidence>
<gene>
    <name evidence="13" type="ORF">ACFH04_07590</name>
</gene>
<reference evidence="13 14" key="1">
    <citation type="submission" date="2024-09" db="EMBL/GenBank/DDBJ databases">
        <authorList>
            <person name="Sun Q."/>
            <person name="Mori K."/>
        </authorList>
    </citation>
    <scope>NUCLEOTIDE SEQUENCE [LARGE SCALE GENOMIC DNA]</scope>
    <source>
        <strain evidence="13 14">JCM 4557</strain>
    </source>
</reference>